<feature type="coiled-coil region" evidence="4">
    <location>
        <begin position="43"/>
        <end position="70"/>
    </location>
</feature>
<feature type="domain" description="C1q" evidence="5">
    <location>
        <begin position="73"/>
        <end position="209"/>
    </location>
</feature>
<keyword evidence="2" id="KW-0964">Secreted</keyword>
<dbReference type="EMBL" id="VEVO01000012">
    <property type="protein sequence ID" value="KAF0033325.1"/>
    <property type="molecule type" value="Genomic_DNA"/>
</dbReference>
<dbReference type="PROSITE" id="PS50871">
    <property type="entry name" value="C1Q"/>
    <property type="match status" value="1"/>
</dbReference>
<protein>
    <recommendedName>
        <fullName evidence="5">C1q domain-containing protein</fullName>
    </recommendedName>
</protein>
<name>A0A6A4SL99_SCOMX</name>
<gene>
    <name evidence="6" type="ORF">F2P81_013391</name>
</gene>
<evidence type="ECO:0000313" key="7">
    <source>
        <dbReference type="Proteomes" id="UP000438429"/>
    </source>
</evidence>
<dbReference type="SMART" id="SM00110">
    <property type="entry name" value="C1Q"/>
    <property type="match status" value="1"/>
</dbReference>
<accession>A0A6A4SL99</accession>
<evidence type="ECO:0000256" key="4">
    <source>
        <dbReference type="SAM" id="Coils"/>
    </source>
</evidence>
<organism evidence="6 7">
    <name type="scientific">Scophthalmus maximus</name>
    <name type="common">Turbot</name>
    <name type="synonym">Psetta maxima</name>
    <dbReference type="NCBI Taxonomy" id="52904"/>
    <lineage>
        <taxon>Eukaryota</taxon>
        <taxon>Metazoa</taxon>
        <taxon>Chordata</taxon>
        <taxon>Craniata</taxon>
        <taxon>Vertebrata</taxon>
        <taxon>Euteleostomi</taxon>
        <taxon>Actinopterygii</taxon>
        <taxon>Neopterygii</taxon>
        <taxon>Teleostei</taxon>
        <taxon>Neoteleostei</taxon>
        <taxon>Acanthomorphata</taxon>
        <taxon>Carangaria</taxon>
        <taxon>Pleuronectiformes</taxon>
        <taxon>Pleuronectoidei</taxon>
        <taxon>Scophthalmidae</taxon>
        <taxon>Scophthalmus</taxon>
    </lineage>
</organism>
<dbReference type="OrthoDB" id="6154955at2759"/>
<evidence type="ECO:0000313" key="6">
    <source>
        <dbReference type="EMBL" id="KAF0033325.1"/>
    </source>
</evidence>
<dbReference type="Proteomes" id="UP000438429">
    <property type="component" value="Unassembled WGS sequence"/>
</dbReference>
<dbReference type="InterPro" id="IPR001073">
    <property type="entry name" value="C1q_dom"/>
</dbReference>
<keyword evidence="3" id="KW-0732">Signal</keyword>
<dbReference type="PANTHER" id="PTHR22923">
    <property type="entry name" value="CEREBELLIN-RELATED"/>
    <property type="match status" value="1"/>
</dbReference>
<dbReference type="PRINTS" id="PR00007">
    <property type="entry name" value="COMPLEMNTC1Q"/>
</dbReference>
<dbReference type="AlphaFoldDB" id="A0A6A4SL99"/>
<dbReference type="InterPro" id="IPR050822">
    <property type="entry name" value="Cerebellin_Synaptic_Org"/>
</dbReference>
<evidence type="ECO:0000259" key="5">
    <source>
        <dbReference type="PROSITE" id="PS50871"/>
    </source>
</evidence>
<comment type="caution">
    <text evidence="6">The sequence shown here is derived from an EMBL/GenBank/DDBJ whole genome shotgun (WGS) entry which is preliminary data.</text>
</comment>
<reference evidence="6 7" key="1">
    <citation type="submission" date="2019-06" db="EMBL/GenBank/DDBJ databases">
        <title>Draft genomes of female and male turbot (Scophthalmus maximus).</title>
        <authorList>
            <person name="Xu H."/>
            <person name="Xu X.-W."/>
            <person name="Shao C."/>
            <person name="Chen S."/>
        </authorList>
    </citation>
    <scope>NUCLEOTIDE SEQUENCE [LARGE SCALE GENOMIC DNA]</scope>
    <source>
        <strain evidence="6">Ysfricsl-2016a</strain>
        <tissue evidence="6">Blood</tissue>
    </source>
</reference>
<dbReference type="Gene3D" id="2.60.120.40">
    <property type="match status" value="1"/>
</dbReference>
<dbReference type="SUPFAM" id="SSF49842">
    <property type="entry name" value="TNF-like"/>
    <property type="match status" value="1"/>
</dbReference>
<evidence type="ECO:0000256" key="2">
    <source>
        <dbReference type="ARBA" id="ARBA00022525"/>
    </source>
</evidence>
<evidence type="ECO:0000256" key="1">
    <source>
        <dbReference type="ARBA" id="ARBA00004613"/>
    </source>
</evidence>
<proteinExistence type="predicted"/>
<sequence length="212" mass="22936">MLLLVLLFCGLTLAQDSLEATDTEQTEKASVGYPVVGDILRELGAMREKVGALENRLKDSEQLIEELRSREKSAVMFSAAMDGGGGHGPFNTNKILIYNTVLANVGAAYNKFTGIFTAPLTGVYYITYFYHAGGGNPANLSLIKNYEMVALTSDHGSSHDGADNGGNAVLINLRQGDQVFVRMQANSHVYASGRMTSFSGFLLSRGWEEHST</sequence>
<comment type="subcellular location">
    <subcellularLocation>
        <location evidence="1">Secreted</location>
    </subcellularLocation>
</comment>
<evidence type="ECO:0000256" key="3">
    <source>
        <dbReference type="ARBA" id="ARBA00022729"/>
    </source>
</evidence>
<dbReference type="PANTHER" id="PTHR22923:SF102">
    <property type="entry name" value="CEREBELLIN 13-RELATED"/>
    <property type="match status" value="1"/>
</dbReference>
<dbReference type="InterPro" id="IPR008983">
    <property type="entry name" value="Tumour_necrosis_fac-like_dom"/>
</dbReference>
<dbReference type="Pfam" id="PF00386">
    <property type="entry name" value="C1q"/>
    <property type="match status" value="1"/>
</dbReference>
<dbReference type="GO" id="GO:0005576">
    <property type="term" value="C:extracellular region"/>
    <property type="evidence" value="ECO:0007669"/>
    <property type="project" value="UniProtKB-SubCell"/>
</dbReference>
<keyword evidence="4" id="KW-0175">Coiled coil</keyword>